<reference evidence="2 3" key="1">
    <citation type="submission" date="2019-08" db="EMBL/GenBank/DDBJ databases">
        <title>Formosa sediminis sp. nov., isolated from marine sediment.</title>
        <authorList>
            <person name="Cao W.R."/>
        </authorList>
    </citation>
    <scope>NUCLEOTIDE SEQUENCE [LARGE SCALE GENOMIC DNA]</scope>
    <source>
        <strain evidence="2 3">1494</strain>
    </source>
</reference>
<evidence type="ECO:0000313" key="2">
    <source>
        <dbReference type="EMBL" id="TYA58268.1"/>
    </source>
</evidence>
<dbReference type="Pfam" id="PF19578">
    <property type="entry name" value="DUF6090"/>
    <property type="match status" value="1"/>
</dbReference>
<dbReference type="InterPro" id="IPR045749">
    <property type="entry name" value="DUF6090"/>
</dbReference>
<keyword evidence="1" id="KW-0472">Membrane</keyword>
<feature type="transmembrane region" description="Helical" evidence="1">
    <location>
        <begin position="21"/>
        <end position="42"/>
    </location>
</feature>
<evidence type="ECO:0000313" key="3">
    <source>
        <dbReference type="Proteomes" id="UP000324550"/>
    </source>
</evidence>
<comment type="caution">
    <text evidence="2">The sequence shown here is derived from an EMBL/GenBank/DDBJ whole genome shotgun (WGS) entry which is preliminary data.</text>
</comment>
<keyword evidence="3" id="KW-1185">Reference proteome</keyword>
<dbReference type="RefSeq" id="WP_148453434.1">
    <property type="nucleotide sequence ID" value="NZ_VSFC01000019.1"/>
</dbReference>
<dbReference type="OrthoDB" id="821805at2"/>
<accession>A0A5D0GH09</accession>
<sequence>MIKFFRHIRKSLLMENKTSKYFKYAIGEIILVVIGILIALQINNWNEKQKDLDKEQQILLSLREEFRQNIEELKFDHSLNEGCLNAIVALLNFDPTKNFRTQTIDSLLGKMYNYATFDARLGVMNDIISSGNLELIQDEKLKYALNQWTGELDDYREDIIIRREYWVNNMPQILYKHIPLRNIDASMNRSDYKRNITIEPIEIPKDNYVTFLSSLEVDSMLFDYYMNQSYVTINENTIMQFLEETIELIEANIKELK</sequence>
<dbReference type="AlphaFoldDB" id="A0A5D0GH09"/>
<name>A0A5D0GH09_9FLAO</name>
<proteinExistence type="predicted"/>
<dbReference type="EMBL" id="VSFC01000019">
    <property type="protein sequence ID" value="TYA58268.1"/>
    <property type="molecule type" value="Genomic_DNA"/>
</dbReference>
<keyword evidence="1" id="KW-1133">Transmembrane helix</keyword>
<organism evidence="2 3">
    <name type="scientific">Formosa maritima</name>
    <dbReference type="NCBI Taxonomy" id="2592046"/>
    <lineage>
        <taxon>Bacteria</taxon>
        <taxon>Pseudomonadati</taxon>
        <taxon>Bacteroidota</taxon>
        <taxon>Flavobacteriia</taxon>
        <taxon>Flavobacteriales</taxon>
        <taxon>Flavobacteriaceae</taxon>
        <taxon>Formosa</taxon>
    </lineage>
</organism>
<protein>
    <submittedName>
        <fullName evidence="2">Uncharacterized protein</fullName>
    </submittedName>
</protein>
<evidence type="ECO:0000256" key="1">
    <source>
        <dbReference type="SAM" id="Phobius"/>
    </source>
</evidence>
<dbReference type="Proteomes" id="UP000324550">
    <property type="component" value="Unassembled WGS sequence"/>
</dbReference>
<keyword evidence="1" id="KW-0812">Transmembrane</keyword>
<gene>
    <name evidence="2" type="ORF">FVF61_03585</name>
</gene>